<gene>
    <name evidence="3" type="ORF">MYCFIDRAFT_210360</name>
</gene>
<dbReference type="Proteomes" id="UP000016932">
    <property type="component" value="Unassembled WGS sequence"/>
</dbReference>
<keyword evidence="1" id="KW-0732">Signal</keyword>
<dbReference type="AlphaFoldDB" id="M3B9H9"/>
<dbReference type="RefSeq" id="XP_007923373.1">
    <property type="nucleotide sequence ID" value="XM_007925182.1"/>
</dbReference>
<feature type="domain" description="Endo-beta-1,2-glucanase SGL" evidence="2">
    <location>
        <begin position="87"/>
        <end position="190"/>
    </location>
</feature>
<feature type="chain" id="PRO_5004031273" description="Endo-beta-1,2-glucanase SGL domain-containing protein" evidence="1">
    <location>
        <begin position="33"/>
        <end position="190"/>
    </location>
</feature>
<dbReference type="EMBL" id="KB446556">
    <property type="protein sequence ID" value="EME85913.1"/>
    <property type="molecule type" value="Genomic_DNA"/>
</dbReference>
<dbReference type="InterPro" id="IPR058773">
    <property type="entry name" value="SGL_GH162"/>
</dbReference>
<reference evidence="3 4" key="1">
    <citation type="journal article" date="2012" name="PLoS Pathog.">
        <title>Diverse lifestyles and strategies of plant pathogenesis encoded in the genomes of eighteen Dothideomycetes fungi.</title>
        <authorList>
            <person name="Ohm R.A."/>
            <person name="Feau N."/>
            <person name="Henrissat B."/>
            <person name="Schoch C.L."/>
            <person name="Horwitz B.A."/>
            <person name="Barry K.W."/>
            <person name="Condon B.J."/>
            <person name="Copeland A.C."/>
            <person name="Dhillon B."/>
            <person name="Glaser F."/>
            <person name="Hesse C.N."/>
            <person name="Kosti I."/>
            <person name="LaButti K."/>
            <person name="Lindquist E.A."/>
            <person name="Lucas S."/>
            <person name="Salamov A.A."/>
            <person name="Bradshaw R.E."/>
            <person name="Ciuffetti L."/>
            <person name="Hamelin R.C."/>
            <person name="Kema G.H.J."/>
            <person name="Lawrence C."/>
            <person name="Scott J.A."/>
            <person name="Spatafora J.W."/>
            <person name="Turgeon B.G."/>
            <person name="de Wit P.J.G.M."/>
            <person name="Zhong S."/>
            <person name="Goodwin S.B."/>
            <person name="Grigoriev I.V."/>
        </authorList>
    </citation>
    <scope>NUCLEOTIDE SEQUENCE [LARGE SCALE GENOMIC DNA]</scope>
    <source>
        <strain evidence="3 4">CIRAD86</strain>
    </source>
</reference>
<dbReference type="HOGENOM" id="CLU_1428543_0_0_1"/>
<sequence length="190" mass="21098">MNTGENQAIMHCNQVIMLRFAWLLMIATSGRANEGSRERLNNPPCRFGPTYKEGDIIRIPSPLIQDVLFWDGQFVRPGIGYNHANGMSYDGTLLNQTTGIAPAHGFGRHNFSAASKESLHVMLLAQVLAGSKEAARVVSPISQKMAQKKAYEIMDQKLTTYLAFNETYPGFGGLLPWYNNTFARLTPTTD</sequence>
<dbReference type="OrthoDB" id="9981847at2759"/>
<protein>
    <recommendedName>
        <fullName evidence="2">Endo-beta-1,2-glucanase SGL domain-containing protein</fullName>
    </recommendedName>
</protein>
<evidence type="ECO:0000259" key="2">
    <source>
        <dbReference type="Pfam" id="PF26157"/>
    </source>
</evidence>
<dbReference type="Pfam" id="PF26157">
    <property type="entry name" value="SGL_GH162"/>
    <property type="match status" value="1"/>
</dbReference>
<evidence type="ECO:0000256" key="1">
    <source>
        <dbReference type="SAM" id="SignalP"/>
    </source>
</evidence>
<dbReference type="eggNOG" id="ENOG502R4GJ">
    <property type="taxonomic scope" value="Eukaryota"/>
</dbReference>
<dbReference type="GeneID" id="19337065"/>
<keyword evidence="4" id="KW-1185">Reference proteome</keyword>
<feature type="signal peptide" evidence="1">
    <location>
        <begin position="1"/>
        <end position="32"/>
    </location>
</feature>
<evidence type="ECO:0000313" key="3">
    <source>
        <dbReference type="EMBL" id="EME85913.1"/>
    </source>
</evidence>
<name>M3B9H9_PSEFD</name>
<dbReference type="KEGG" id="pfj:MYCFIDRAFT_210360"/>
<evidence type="ECO:0000313" key="4">
    <source>
        <dbReference type="Proteomes" id="UP000016932"/>
    </source>
</evidence>
<organism evidence="3 4">
    <name type="scientific">Pseudocercospora fijiensis (strain CIRAD86)</name>
    <name type="common">Black leaf streak disease fungus</name>
    <name type="synonym">Mycosphaerella fijiensis</name>
    <dbReference type="NCBI Taxonomy" id="383855"/>
    <lineage>
        <taxon>Eukaryota</taxon>
        <taxon>Fungi</taxon>
        <taxon>Dikarya</taxon>
        <taxon>Ascomycota</taxon>
        <taxon>Pezizomycotina</taxon>
        <taxon>Dothideomycetes</taxon>
        <taxon>Dothideomycetidae</taxon>
        <taxon>Mycosphaerellales</taxon>
        <taxon>Mycosphaerellaceae</taxon>
        <taxon>Pseudocercospora</taxon>
    </lineage>
</organism>
<dbReference type="VEuPathDB" id="FungiDB:MYCFIDRAFT_210360"/>
<accession>M3B9H9</accession>
<proteinExistence type="predicted"/>